<dbReference type="InterPro" id="IPR025402">
    <property type="entry name" value="DMP19_C"/>
</dbReference>
<dbReference type="Gene3D" id="1.20.1420.60">
    <property type="match status" value="1"/>
</dbReference>
<organism evidence="2 3">
    <name type="scientific">Sphingomonas naphthae</name>
    <dbReference type="NCBI Taxonomy" id="1813468"/>
    <lineage>
        <taxon>Bacteria</taxon>
        <taxon>Pseudomonadati</taxon>
        <taxon>Pseudomonadota</taxon>
        <taxon>Alphaproteobacteria</taxon>
        <taxon>Sphingomonadales</taxon>
        <taxon>Sphingomonadaceae</taxon>
        <taxon>Sphingomonas</taxon>
    </lineage>
</organism>
<keyword evidence="3" id="KW-1185">Reference proteome</keyword>
<proteinExistence type="predicted"/>
<evidence type="ECO:0000313" key="3">
    <source>
        <dbReference type="Proteomes" id="UP001220395"/>
    </source>
</evidence>
<evidence type="ECO:0000259" key="1">
    <source>
        <dbReference type="Pfam" id="PF14300"/>
    </source>
</evidence>
<accession>A0ABY7THH8</accession>
<evidence type="ECO:0000313" key="2">
    <source>
        <dbReference type="EMBL" id="WCT72676.1"/>
    </source>
</evidence>
<feature type="domain" description="DNA mimic protein DMP19 C-terminal" evidence="1">
    <location>
        <begin position="39"/>
        <end position="151"/>
    </location>
</feature>
<dbReference type="Proteomes" id="UP001220395">
    <property type="component" value="Chromosome"/>
</dbReference>
<gene>
    <name evidence="2" type="ORF">PQ455_13675</name>
</gene>
<sequence>MIKPIPVPRADIIAGEPWRPCLQVGYFVEQVRESGGEAELSPDALLFADLWKYLGEVTNGGHAQYHENEEDCVLRLHALRELLRRIGLPGHAELLNKLEHIIIENEDDIFELWAGGDDMMAKEIFYGVDDQFAELEVSEGRLQDHLWNWLVQQPWIVPEDDQR</sequence>
<protein>
    <submittedName>
        <fullName evidence="2">DUF4375 domain-containing protein</fullName>
    </submittedName>
</protein>
<name>A0ABY7THH8_9SPHN</name>
<reference evidence="2 3" key="1">
    <citation type="submission" date="2023-02" db="EMBL/GenBank/DDBJ databases">
        <title>Genome sequence of Sphingomonas naphthae.</title>
        <authorList>
            <person name="Kim S."/>
            <person name="Heo J."/>
            <person name="Kwon S.-W."/>
        </authorList>
    </citation>
    <scope>NUCLEOTIDE SEQUENCE [LARGE SCALE GENOMIC DNA]</scope>
    <source>
        <strain evidence="2 3">KACC 18716</strain>
    </source>
</reference>
<dbReference type="Pfam" id="PF14300">
    <property type="entry name" value="DMP19"/>
    <property type="match status" value="1"/>
</dbReference>
<dbReference type="EMBL" id="CP117411">
    <property type="protein sequence ID" value="WCT72676.1"/>
    <property type="molecule type" value="Genomic_DNA"/>
</dbReference>
<dbReference type="RefSeq" id="WP_273686645.1">
    <property type="nucleotide sequence ID" value="NZ_CP117411.1"/>
</dbReference>